<feature type="transmembrane region" description="Helical" evidence="8">
    <location>
        <begin position="359"/>
        <end position="381"/>
    </location>
</feature>
<dbReference type="Proteomes" id="UP000462152">
    <property type="component" value="Unassembled WGS sequence"/>
</dbReference>
<keyword evidence="5 8" id="KW-0812">Transmembrane</keyword>
<protein>
    <submittedName>
        <fullName evidence="9">MATE family efflux transporter</fullName>
    </submittedName>
</protein>
<dbReference type="EMBL" id="WOGT01000005">
    <property type="protein sequence ID" value="MUN55387.1"/>
    <property type="molecule type" value="Genomic_DNA"/>
</dbReference>
<feature type="transmembrane region" description="Helical" evidence="8">
    <location>
        <begin position="171"/>
        <end position="192"/>
    </location>
</feature>
<comment type="similarity">
    <text evidence="2">Belongs to the multi antimicrobial extrusion (MATE) (TC 2.A.66.1) family.</text>
</comment>
<evidence type="ECO:0000256" key="4">
    <source>
        <dbReference type="ARBA" id="ARBA00022475"/>
    </source>
</evidence>
<dbReference type="GO" id="GO:0005886">
    <property type="term" value="C:plasma membrane"/>
    <property type="evidence" value="ECO:0007669"/>
    <property type="project" value="UniProtKB-SubCell"/>
</dbReference>
<feature type="transmembrane region" description="Helical" evidence="8">
    <location>
        <begin position="53"/>
        <end position="76"/>
    </location>
</feature>
<dbReference type="AlphaFoldDB" id="A0A7K1LJL3"/>
<feature type="transmembrane region" description="Helical" evidence="8">
    <location>
        <begin position="21"/>
        <end position="41"/>
    </location>
</feature>
<keyword evidence="7 8" id="KW-0472">Membrane</keyword>
<reference evidence="9 10" key="1">
    <citation type="submission" date="2019-12" db="EMBL/GenBank/DDBJ databases">
        <authorList>
            <person name="Li J."/>
            <person name="Shi Y."/>
            <person name="Xu G."/>
            <person name="Xiao D."/>
            <person name="Ran X."/>
        </authorList>
    </citation>
    <scope>NUCLEOTIDE SEQUENCE [LARGE SCALE GENOMIC DNA]</scope>
    <source>
        <strain evidence="9 10">JCM 15915</strain>
    </source>
</reference>
<evidence type="ECO:0000256" key="2">
    <source>
        <dbReference type="ARBA" id="ARBA00010199"/>
    </source>
</evidence>
<dbReference type="InterPro" id="IPR048279">
    <property type="entry name" value="MdtK-like"/>
</dbReference>
<keyword evidence="4" id="KW-1003">Cell membrane</keyword>
<feature type="transmembrane region" description="Helical" evidence="8">
    <location>
        <begin position="277"/>
        <end position="300"/>
    </location>
</feature>
<dbReference type="RefSeq" id="WP_129316137.1">
    <property type="nucleotide sequence ID" value="NZ_CP197643.1"/>
</dbReference>
<evidence type="ECO:0000256" key="7">
    <source>
        <dbReference type="ARBA" id="ARBA00023136"/>
    </source>
</evidence>
<evidence type="ECO:0000256" key="6">
    <source>
        <dbReference type="ARBA" id="ARBA00022989"/>
    </source>
</evidence>
<feature type="transmembrane region" description="Helical" evidence="8">
    <location>
        <begin position="102"/>
        <end position="123"/>
    </location>
</feature>
<feature type="transmembrane region" description="Helical" evidence="8">
    <location>
        <begin position="393"/>
        <end position="413"/>
    </location>
</feature>
<evidence type="ECO:0000256" key="1">
    <source>
        <dbReference type="ARBA" id="ARBA00004651"/>
    </source>
</evidence>
<evidence type="ECO:0000256" key="3">
    <source>
        <dbReference type="ARBA" id="ARBA00022448"/>
    </source>
</evidence>
<organism evidence="9 10">
    <name type="scientific">Rothia koreensis</name>
    <dbReference type="NCBI Taxonomy" id="592378"/>
    <lineage>
        <taxon>Bacteria</taxon>
        <taxon>Bacillati</taxon>
        <taxon>Actinomycetota</taxon>
        <taxon>Actinomycetes</taxon>
        <taxon>Micrococcales</taxon>
        <taxon>Micrococcaceae</taxon>
        <taxon>Rothia</taxon>
    </lineage>
</organism>
<evidence type="ECO:0000256" key="8">
    <source>
        <dbReference type="SAM" id="Phobius"/>
    </source>
</evidence>
<comment type="caution">
    <text evidence="9">The sequence shown here is derived from an EMBL/GenBank/DDBJ whole genome shotgun (WGS) entry which is preliminary data.</text>
</comment>
<dbReference type="GO" id="GO:0042910">
    <property type="term" value="F:xenobiotic transmembrane transporter activity"/>
    <property type="evidence" value="ECO:0007669"/>
    <property type="project" value="InterPro"/>
</dbReference>
<dbReference type="OrthoDB" id="5242355at2"/>
<keyword evidence="3" id="KW-0813">Transport</keyword>
<dbReference type="InterPro" id="IPR002528">
    <property type="entry name" value="MATE_fam"/>
</dbReference>
<dbReference type="GO" id="GO:0015297">
    <property type="term" value="F:antiporter activity"/>
    <property type="evidence" value="ECO:0007669"/>
    <property type="project" value="InterPro"/>
</dbReference>
<dbReference type="PANTHER" id="PTHR42893">
    <property type="entry name" value="PROTEIN DETOXIFICATION 44, CHLOROPLASTIC-RELATED"/>
    <property type="match status" value="1"/>
</dbReference>
<dbReference type="PIRSF" id="PIRSF006603">
    <property type="entry name" value="DinF"/>
    <property type="match status" value="1"/>
</dbReference>
<feature type="transmembrane region" description="Helical" evidence="8">
    <location>
        <begin position="325"/>
        <end position="347"/>
    </location>
</feature>
<dbReference type="InterPro" id="IPR044644">
    <property type="entry name" value="DinF-like"/>
</dbReference>
<keyword evidence="6 8" id="KW-1133">Transmembrane helix</keyword>
<gene>
    <name evidence="9" type="ORF">GMA10_09230</name>
</gene>
<evidence type="ECO:0000313" key="9">
    <source>
        <dbReference type="EMBL" id="MUN55387.1"/>
    </source>
</evidence>
<proteinExistence type="inferred from homology"/>
<feature type="transmembrane region" description="Helical" evidence="8">
    <location>
        <begin position="143"/>
        <end position="164"/>
    </location>
</feature>
<evidence type="ECO:0000256" key="5">
    <source>
        <dbReference type="ARBA" id="ARBA00022692"/>
    </source>
</evidence>
<keyword evidence="10" id="KW-1185">Reference proteome</keyword>
<evidence type="ECO:0000313" key="10">
    <source>
        <dbReference type="Proteomes" id="UP000462152"/>
    </source>
</evidence>
<feature type="transmembrane region" description="Helical" evidence="8">
    <location>
        <begin position="198"/>
        <end position="219"/>
    </location>
</feature>
<sequence>MNNPPDQSPAETSAKSLNRQILALALPAFGALISEPIFILADTSIVGHLGTKQLAGLSVASTVVQTVIGLMIFLSYSTTPAVARFFGARNLKAAYEKGRDGLWVALGIGVVLAVAGTILAPTVLGHMGAQGETLDHAVAYMRWSMPGLPGMLIVLAALGILRGLQDTRTPLYVASVGAGVNIVLNLILVFLLDLGVAGSAMGTSLVQWGMAAIYLRMIIGGSREHGISWRTTSRRIGEILSVGSWLMLRTASMRAAMLLTVFVVTHQGPVNLAGYQLTMSLFGFMAFGLDALAIAAQALLGKEMGSRDLTLDSEKQHVRGLMHRLIRWSLGFGVITGLICPILGYGFGWAFTPDPQVQHLFAIAMIVVAIGQPLASYVFILDGVLIGAQDVKYLALASFVCLIVYAPLLWWILAVSGDRGDGVDPWGFVCIWLAYAMGFMGLRGITLGWRSRSDVWIRA</sequence>
<dbReference type="NCBIfam" id="TIGR00797">
    <property type="entry name" value="matE"/>
    <property type="match status" value="1"/>
</dbReference>
<dbReference type="CDD" id="cd13136">
    <property type="entry name" value="MATE_DinF_like"/>
    <property type="match status" value="1"/>
</dbReference>
<dbReference type="Pfam" id="PF01554">
    <property type="entry name" value="MatE"/>
    <property type="match status" value="2"/>
</dbReference>
<comment type="subcellular location">
    <subcellularLocation>
        <location evidence="1">Cell membrane</location>
        <topology evidence="1">Multi-pass membrane protein</topology>
    </subcellularLocation>
</comment>
<dbReference type="PANTHER" id="PTHR42893:SF46">
    <property type="entry name" value="PROTEIN DETOXIFICATION 44, CHLOROPLASTIC"/>
    <property type="match status" value="1"/>
</dbReference>
<feature type="transmembrane region" description="Helical" evidence="8">
    <location>
        <begin position="425"/>
        <end position="442"/>
    </location>
</feature>
<accession>A0A7K1LJL3</accession>
<name>A0A7K1LJL3_9MICC</name>
<feature type="transmembrane region" description="Helical" evidence="8">
    <location>
        <begin position="239"/>
        <end position="265"/>
    </location>
</feature>